<dbReference type="GO" id="GO:0005886">
    <property type="term" value="C:plasma membrane"/>
    <property type="evidence" value="ECO:0007669"/>
    <property type="project" value="UniProtKB-SubCell"/>
</dbReference>
<keyword evidence="4" id="KW-0997">Cell inner membrane</keyword>
<feature type="transmembrane region" description="Helical" evidence="8">
    <location>
        <begin position="130"/>
        <end position="153"/>
    </location>
</feature>
<dbReference type="EMBL" id="PEZX01000012">
    <property type="protein sequence ID" value="PIS07192.1"/>
    <property type="molecule type" value="Genomic_DNA"/>
</dbReference>
<gene>
    <name evidence="10" type="ORF">COT79_00625</name>
</gene>
<keyword evidence="7 8" id="KW-0472">Membrane</keyword>
<evidence type="ECO:0000256" key="5">
    <source>
        <dbReference type="ARBA" id="ARBA00022692"/>
    </source>
</evidence>
<protein>
    <recommendedName>
        <fullName evidence="9">Type II secretion system protein GspF domain-containing protein</fullName>
    </recommendedName>
</protein>
<evidence type="ECO:0000259" key="9">
    <source>
        <dbReference type="Pfam" id="PF00482"/>
    </source>
</evidence>
<comment type="caution">
    <text evidence="10">The sequence shown here is derived from an EMBL/GenBank/DDBJ whole genome shotgun (WGS) entry which is preliminary data.</text>
</comment>
<evidence type="ECO:0000256" key="4">
    <source>
        <dbReference type="ARBA" id="ARBA00022519"/>
    </source>
</evidence>
<organism evidence="10 11">
    <name type="scientific">Candidatus Berkelbacteria bacterium CG10_big_fil_rev_8_21_14_0_10_43_14</name>
    <dbReference type="NCBI Taxonomy" id="1974515"/>
    <lineage>
        <taxon>Bacteria</taxon>
        <taxon>Candidatus Berkelbacteria</taxon>
    </lineage>
</organism>
<evidence type="ECO:0000313" key="11">
    <source>
        <dbReference type="Proteomes" id="UP000231162"/>
    </source>
</evidence>
<evidence type="ECO:0000256" key="7">
    <source>
        <dbReference type="ARBA" id="ARBA00023136"/>
    </source>
</evidence>
<evidence type="ECO:0000256" key="8">
    <source>
        <dbReference type="SAM" id="Phobius"/>
    </source>
</evidence>
<sequence>MENTQELHKPKDLMSYLPFAKKVSNHDKALFAKESSAMLSNGLHLTQAIAILRRQIKNAYFVEVLTTLEIEIKEGKQLSTAMAQYPNVFDRVMVNIVRAGEASGQLDKQLKELGDQLESQNKFISKIKGALVYPMFVLVVMVGIGILATVKIIPAIRGIIESSGGQLPMSTKIVLGLSDFLINKWYIIVLIIVGTIVALGAFFKSPSGHVLKDRLLLRDPTGLFSRLFISRFTRTLGLLITAGVPIVDAVR</sequence>
<dbReference type="Pfam" id="PF00482">
    <property type="entry name" value="T2SSF"/>
    <property type="match status" value="1"/>
</dbReference>
<feature type="non-terminal residue" evidence="10">
    <location>
        <position position="251"/>
    </location>
</feature>
<evidence type="ECO:0000256" key="1">
    <source>
        <dbReference type="ARBA" id="ARBA00004429"/>
    </source>
</evidence>
<keyword evidence="3" id="KW-1003">Cell membrane</keyword>
<dbReference type="InterPro" id="IPR042094">
    <property type="entry name" value="T2SS_GspF_sf"/>
</dbReference>
<dbReference type="AlphaFoldDB" id="A0A2M6R9H0"/>
<reference evidence="11" key="1">
    <citation type="submission" date="2017-09" db="EMBL/GenBank/DDBJ databases">
        <title>Depth-based differentiation of microbial function through sediment-hosted aquifers and enrichment of novel symbionts in the deep terrestrial subsurface.</title>
        <authorList>
            <person name="Probst A.J."/>
            <person name="Ladd B."/>
            <person name="Jarett J.K."/>
            <person name="Geller-Mcgrath D.E."/>
            <person name="Sieber C.M.K."/>
            <person name="Emerson J.B."/>
            <person name="Anantharaman K."/>
            <person name="Thomas B.C."/>
            <person name="Malmstrom R."/>
            <person name="Stieglmeier M."/>
            <person name="Klingl A."/>
            <person name="Woyke T."/>
            <person name="Ryan C.M."/>
            <person name="Banfield J.F."/>
        </authorList>
    </citation>
    <scope>NUCLEOTIDE SEQUENCE [LARGE SCALE GENOMIC DNA]</scope>
</reference>
<dbReference type="Gene3D" id="1.20.81.30">
    <property type="entry name" value="Type II secretion system (T2SS), domain F"/>
    <property type="match status" value="1"/>
</dbReference>
<evidence type="ECO:0000313" key="10">
    <source>
        <dbReference type="EMBL" id="PIS07192.1"/>
    </source>
</evidence>
<dbReference type="Proteomes" id="UP000231162">
    <property type="component" value="Unassembled WGS sequence"/>
</dbReference>
<comment type="similarity">
    <text evidence="2">Belongs to the GSP F family.</text>
</comment>
<keyword evidence="5 8" id="KW-0812">Transmembrane</keyword>
<proteinExistence type="inferred from homology"/>
<feature type="transmembrane region" description="Helical" evidence="8">
    <location>
        <begin position="185"/>
        <end position="203"/>
    </location>
</feature>
<dbReference type="InterPro" id="IPR018076">
    <property type="entry name" value="T2SS_GspF_dom"/>
</dbReference>
<accession>A0A2M6R9H0</accession>
<dbReference type="FunFam" id="1.20.81.30:FF:000001">
    <property type="entry name" value="Type II secretion system protein F"/>
    <property type="match status" value="1"/>
</dbReference>
<comment type="subcellular location">
    <subcellularLocation>
        <location evidence="1">Cell inner membrane</location>
        <topology evidence="1">Multi-pass membrane protein</topology>
    </subcellularLocation>
</comment>
<evidence type="ECO:0000256" key="3">
    <source>
        <dbReference type="ARBA" id="ARBA00022475"/>
    </source>
</evidence>
<keyword evidence="6 8" id="KW-1133">Transmembrane helix</keyword>
<dbReference type="InterPro" id="IPR003004">
    <property type="entry name" value="GspF/PilC"/>
</dbReference>
<evidence type="ECO:0000256" key="6">
    <source>
        <dbReference type="ARBA" id="ARBA00022989"/>
    </source>
</evidence>
<feature type="domain" description="Type II secretion system protein GspF" evidence="9">
    <location>
        <begin position="33"/>
        <end position="154"/>
    </location>
</feature>
<evidence type="ECO:0000256" key="2">
    <source>
        <dbReference type="ARBA" id="ARBA00005745"/>
    </source>
</evidence>
<name>A0A2M6R9H0_9BACT</name>
<dbReference type="PANTHER" id="PTHR30012">
    <property type="entry name" value="GENERAL SECRETION PATHWAY PROTEIN"/>
    <property type="match status" value="1"/>
</dbReference>
<dbReference type="PANTHER" id="PTHR30012:SF0">
    <property type="entry name" value="TYPE II SECRETION SYSTEM PROTEIN F-RELATED"/>
    <property type="match status" value="1"/>
</dbReference>